<dbReference type="Pfam" id="PF23357">
    <property type="entry name" value="DUF7088"/>
    <property type="match status" value="1"/>
</dbReference>
<feature type="domain" description="DUF7088" evidence="3">
    <location>
        <begin position="38"/>
        <end position="147"/>
    </location>
</feature>
<sequence length="586" mass="66974">MQNSRFTQSLVSLFLIVGILIFVNIISSFYYSDLDLTEDKRFTLNPATLNLVAELDEVLTIEVLLEGDFPSSFKRLQNATADLLSKFRSQNSSIQIRWVDPMSGNEEENVANGEALGKDGIYPINLTNSARGGNVRSAMLAFPYAIIRYKQQKRIIPLLETTGGYNKDYTRMEAINPSINLLEYKFANAIQKLERKSRPRMVLMTGHGELQRPWTESLEAAMFEYYDYARLNLNDVTHIDTNIHVVIIPKPIRPFPEQHLFMIDQYMMNGGNVIWLVDPLNMEADSLKRAGAFMPNEHKLDISNFLFNYGVRINPNLISDWECSVIPVNVSPTPENPQIESRKWFYHPKAYPYMTPLDAQETGHNTIQHPIVQNIDFVDTRYPASIDTIKTVNYIKKTPLLRTSQYSKVQYPPVRVSIDIMDKGLEQSSFKKGNQTIAVLLEGSFSSYYKNRVSAEMLAGLKKLGQPFKAEGVPGKMIVIADGDIAKNALDPTNRRKPTPLPLGVNPFDGYNYGNKDFLMNCMEYMIDNKGIIAARNKEIKLRPLDQERAFVEETKWQLINMVLPIFVLAIFGILYGFWRRNRFGN</sequence>
<dbReference type="Pfam" id="PF09822">
    <property type="entry name" value="ABC_transp_aux"/>
    <property type="match status" value="1"/>
</dbReference>
<dbReference type="NCBIfam" id="TIGR03521">
    <property type="entry name" value="GldG"/>
    <property type="match status" value="1"/>
</dbReference>
<keyword evidence="1" id="KW-0812">Transmembrane</keyword>
<feature type="transmembrane region" description="Helical" evidence="1">
    <location>
        <begin position="559"/>
        <end position="579"/>
    </location>
</feature>
<organism evidence="4">
    <name type="scientific">uncultured Aureispira sp</name>
    <dbReference type="NCBI Taxonomy" id="1331704"/>
    <lineage>
        <taxon>Bacteria</taxon>
        <taxon>Pseudomonadati</taxon>
        <taxon>Bacteroidota</taxon>
        <taxon>Saprospiria</taxon>
        <taxon>Saprospirales</taxon>
        <taxon>Saprospiraceae</taxon>
        <taxon>Aureispira</taxon>
        <taxon>environmental samples</taxon>
    </lineage>
</organism>
<reference evidence="4" key="1">
    <citation type="submission" date="2020-01" db="EMBL/GenBank/DDBJ databases">
        <authorList>
            <person name="Meier V. D."/>
            <person name="Meier V D."/>
        </authorList>
    </citation>
    <scope>NUCLEOTIDE SEQUENCE</scope>
    <source>
        <strain evidence="4">HLG_WM_MAG_10</strain>
    </source>
</reference>
<evidence type="ECO:0000256" key="1">
    <source>
        <dbReference type="SAM" id="Phobius"/>
    </source>
</evidence>
<dbReference type="EMBL" id="CACVAQ010000274">
    <property type="protein sequence ID" value="CAA6819391.1"/>
    <property type="molecule type" value="Genomic_DNA"/>
</dbReference>
<evidence type="ECO:0000259" key="2">
    <source>
        <dbReference type="Pfam" id="PF09822"/>
    </source>
</evidence>
<evidence type="ECO:0000313" key="4">
    <source>
        <dbReference type="EMBL" id="CAA6819391.1"/>
    </source>
</evidence>
<dbReference type="AlphaFoldDB" id="A0A6S6T7Y4"/>
<proteinExistence type="predicted"/>
<protein>
    <submittedName>
        <fullName evidence="4">Gliding motility protein GldG</fullName>
    </submittedName>
</protein>
<gene>
    <name evidence="4" type="ORF">HELGO_WM17805</name>
</gene>
<dbReference type="InterPro" id="IPR019863">
    <property type="entry name" value="Motility-assoc_ABC-rel_GldG"/>
</dbReference>
<name>A0A6S6T7Y4_9BACT</name>
<dbReference type="InterPro" id="IPR019196">
    <property type="entry name" value="ABC_transp_unknown"/>
</dbReference>
<keyword evidence="1" id="KW-1133">Transmembrane helix</keyword>
<feature type="transmembrane region" description="Helical" evidence="1">
    <location>
        <begin position="12"/>
        <end position="31"/>
    </location>
</feature>
<keyword evidence="1" id="KW-0472">Membrane</keyword>
<feature type="domain" description="ABC-type uncharacterised transport system" evidence="2">
    <location>
        <begin position="198"/>
        <end position="522"/>
    </location>
</feature>
<accession>A0A6S6T7Y4</accession>
<evidence type="ECO:0000259" key="3">
    <source>
        <dbReference type="Pfam" id="PF23357"/>
    </source>
</evidence>
<dbReference type="InterPro" id="IPR055396">
    <property type="entry name" value="DUF7088"/>
</dbReference>